<reference evidence="2" key="1">
    <citation type="submission" date="2022-10" db="EMBL/GenBank/DDBJ databases">
        <title>The WGS of Solirubrobacter ginsenosidimutans DSM 21036.</title>
        <authorList>
            <person name="Jiang Z."/>
        </authorList>
    </citation>
    <scope>NUCLEOTIDE SEQUENCE</scope>
    <source>
        <strain evidence="2">DSM 21036</strain>
    </source>
</reference>
<feature type="transmembrane region" description="Helical" evidence="1">
    <location>
        <begin position="55"/>
        <end position="73"/>
    </location>
</feature>
<organism evidence="2 3">
    <name type="scientific">Solirubrobacter ginsenosidimutans</name>
    <dbReference type="NCBI Taxonomy" id="490573"/>
    <lineage>
        <taxon>Bacteria</taxon>
        <taxon>Bacillati</taxon>
        <taxon>Actinomycetota</taxon>
        <taxon>Thermoleophilia</taxon>
        <taxon>Solirubrobacterales</taxon>
        <taxon>Solirubrobacteraceae</taxon>
        <taxon>Solirubrobacter</taxon>
    </lineage>
</organism>
<evidence type="ECO:0000313" key="3">
    <source>
        <dbReference type="Proteomes" id="UP001149140"/>
    </source>
</evidence>
<accession>A0A9X3MWK5</accession>
<gene>
    <name evidence="2" type="ORF">OM076_26160</name>
</gene>
<dbReference type="RefSeq" id="WP_270043030.1">
    <property type="nucleotide sequence ID" value="NZ_JAPDOD010000027.1"/>
</dbReference>
<comment type="caution">
    <text evidence="2">The sequence shown here is derived from an EMBL/GenBank/DDBJ whole genome shotgun (WGS) entry which is preliminary data.</text>
</comment>
<evidence type="ECO:0000256" key="1">
    <source>
        <dbReference type="SAM" id="Phobius"/>
    </source>
</evidence>
<keyword evidence="3" id="KW-1185">Reference proteome</keyword>
<feature type="transmembrane region" description="Helical" evidence="1">
    <location>
        <begin position="24"/>
        <end position="49"/>
    </location>
</feature>
<proteinExistence type="predicted"/>
<evidence type="ECO:0000313" key="2">
    <source>
        <dbReference type="EMBL" id="MDA0163782.1"/>
    </source>
</evidence>
<dbReference type="Proteomes" id="UP001149140">
    <property type="component" value="Unassembled WGS sequence"/>
</dbReference>
<sequence>MSATLPETAAVHWRPRMDAGRLSLIGWSWTASTAVQVAPMLALSIILILLDPVTVAVGVIMLVHAWAIPELYANRGAKVVKPKVPAGAAAERTALGLLGDLVDHRARELHARTGLVVERGTLGVWLVGEAGALLVRGRRVHCWCVRATDPDLPSSDRIAHLLLALRADEQGFATVANHAFVGARWRVRRRLPKRVRPAIDAAAKLDRVDS</sequence>
<keyword evidence="1" id="KW-0472">Membrane</keyword>
<dbReference type="EMBL" id="JAPDOD010000027">
    <property type="protein sequence ID" value="MDA0163782.1"/>
    <property type="molecule type" value="Genomic_DNA"/>
</dbReference>
<name>A0A9X3MWK5_9ACTN</name>
<protein>
    <submittedName>
        <fullName evidence="2">Uncharacterized protein</fullName>
    </submittedName>
</protein>
<keyword evidence="1" id="KW-1133">Transmembrane helix</keyword>
<keyword evidence="1" id="KW-0812">Transmembrane</keyword>
<dbReference type="AlphaFoldDB" id="A0A9X3MWK5"/>